<evidence type="ECO:0000313" key="2">
    <source>
        <dbReference type="EMBL" id="KAJ1093936.1"/>
    </source>
</evidence>
<reference evidence="2" key="1">
    <citation type="journal article" date="2022" name="bioRxiv">
        <title>Sequencing and chromosome-scale assembly of the giantPleurodeles waltlgenome.</title>
        <authorList>
            <person name="Brown T."/>
            <person name="Elewa A."/>
            <person name="Iarovenko S."/>
            <person name="Subramanian E."/>
            <person name="Araus A.J."/>
            <person name="Petzold A."/>
            <person name="Susuki M."/>
            <person name="Suzuki K.-i.T."/>
            <person name="Hayashi T."/>
            <person name="Toyoda A."/>
            <person name="Oliveira C."/>
            <person name="Osipova E."/>
            <person name="Leigh N.D."/>
            <person name="Simon A."/>
            <person name="Yun M.H."/>
        </authorList>
    </citation>
    <scope>NUCLEOTIDE SEQUENCE</scope>
    <source>
        <strain evidence="2">20211129_DDA</strain>
        <tissue evidence="2">Liver</tissue>
    </source>
</reference>
<protein>
    <submittedName>
        <fullName evidence="2">Uncharacterized protein</fullName>
    </submittedName>
</protein>
<dbReference type="AlphaFoldDB" id="A0AAV7LQU7"/>
<comment type="caution">
    <text evidence="2">The sequence shown here is derived from an EMBL/GenBank/DDBJ whole genome shotgun (WGS) entry which is preliminary data.</text>
</comment>
<dbReference type="Proteomes" id="UP001066276">
    <property type="component" value="Chromosome 11"/>
</dbReference>
<accession>A0AAV7LQU7</accession>
<name>A0AAV7LQU7_PLEWA</name>
<feature type="compositionally biased region" description="Basic and acidic residues" evidence="1">
    <location>
        <begin position="18"/>
        <end position="38"/>
    </location>
</feature>
<sequence>METRHRQQAKDSMSLKAWKPDPDSRPYLRVIKNMETRPRQQATTPCHSLKACKPDPTTGKPDPDSMQTRPRQHANQTPTACKPDPDSMQTRPRQHASAAQRPRICLCSSKATNLPPQHKGHESATAAQRPRVCHCSIKATNLPPNGIFLNTEKNSRLHSGLRGAELVPGP</sequence>
<proteinExistence type="predicted"/>
<keyword evidence="3" id="KW-1185">Reference proteome</keyword>
<organism evidence="2 3">
    <name type="scientific">Pleurodeles waltl</name>
    <name type="common">Iberian ribbed newt</name>
    <dbReference type="NCBI Taxonomy" id="8319"/>
    <lineage>
        <taxon>Eukaryota</taxon>
        <taxon>Metazoa</taxon>
        <taxon>Chordata</taxon>
        <taxon>Craniata</taxon>
        <taxon>Vertebrata</taxon>
        <taxon>Euteleostomi</taxon>
        <taxon>Amphibia</taxon>
        <taxon>Batrachia</taxon>
        <taxon>Caudata</taxon>
        <taxon>Salamandroidea</taxon>
        <taxon>Salamandridae</taxon>
        <taxon>Pleurodelinae</taxon>
        <taxon>Pleurodeles</taxon>
    </lineage>
</organism>
<evidence type="ECO:0000313" key="3">
    <source>
        <dbReference type="Proteomes" id="UP001066276"/>
    </source>
</evidence>
<dbReference type="EMBL" id="JANPWB010000015">
    <property type="protein sequence ID" value="KAJ1093936.1"/>
    <property type="molecule type" value="Genomic_DNA"/>
</dbReference>
<evidence type="ECO:0000256" key="1">
    <source>
        <dbReference type="SAM" id="MobiDB-lite"/>
    </source>
</evidence>
<feature type="compositionally biased region" description="Polar residues" evidence="1">
    <location>
        <begin position="65"/>
        <end position="79"/>
    </location>
</feature>
<feature type="region of interest" description="Disordered" evidence="1">
    <location>
        <begin position="1"/>
        <end position="102"/>
    </location>
</feature>
<gene>
    <name evidence="2" type="ORF">NDU88_007024</name>
</gene>